<evidence type="ECO:0000313" key="5">
    <source>
        <dbReference type="EMBL" id="GLK64734.1"/>
    </source>
</evidence>
<dbReference type="InterPro" id="IPR011711">
    <property type="entry name" value="GntR_C"/>
</dbReference>
<sequence length="399" mass="43283">MALGSVTRQGVGTAPRSHVLVPTVPGTGRYPGSRWPAALAQGIHLWLTSDRQALLFSGGATARAALAHTGISALQLAGECLPGLPLANMEEISIIVISGGFGEADTRVTLPEIFQGRNRMAEPGKRARRSLSEIVFERMERAIKSGSYHPDERLPTEHDLAAEFEVSRPVVRDALRKLRERGLIYSRQGTGSFVRTIGLKQPLGFGPLENVSDLLSCYEFRLTLEPAAAACAAERRDLAALERIDVALGLMRDVTNRQHHREDADFQFHLAIAIASENTYFSIAMEALRDHIAVGMRFHGATVVREVRGLAQVFKEHAAISDAIRTGDSVLAHDLMQTHLEHSRDGLFTKRRPVIVAGNGDLPVSLHEQGPDLQQAAAGQAPICGVSTRRISCPSRPGG</sequence>
<dbReference type="InterPro" id="IPR008920">
    <property type="entry name" value="TF_FadR/GntR_C"/>
</dbReference>
<evidence type="ECO:0000256" key="2">
    <source>
        <dbReference type="ARBA" id="ARBA00023125"/>
    </source>
</evidence>
<dbReference type="InterPro" id="IPR036388">
    <property type="entry name" value="WH-like_DNA-bd_sf"/>
</dbReference>
<dbReference type="PROSITE" id="PS50949">
    <property type="entry name" value="HTH_GNTR"/>
    <property type="match status" value="1"/>
</dbReference>
<dbReference type="Pfam" id="PF07729">
    <property type="entry name" value="FCD"/>
    <property type="match status" value="1"/>
</dbReference>
<dbReference type="InterPro" id="IPR042213">
    <property type="entry name" value="NBD_C_sf"/>
</dbReference>
<protein>
    <recommendedName>
        <fullName evidence="4">HTH gntR-type domain-containing protein</fullName>
    </recommendedName>
</protein>
<dbReference type="GO" id="GO:0003700">
    <property type="term" value="F:DNA-binding transcription factor activity"/>
    <property type="evidence" value="ECO:0007669"/>
    <property type="project" value="InterPro"/>
</dbReference>
<dbReference type="PRINTS" id="PR00035">
    <property type="entry name" value="HTHGNTR"/>
</dbReference>
<dbReference type="AlphaFoldDB" id="A0AAD3NZH3"/>
<dbReference type="Proteomes" id="UP001143349">
    <property type="component" value="Unassembled WGS sequence"/>
</dbReference>
<dbReference type="Pfam" id="PF00392">
    <property type="entry name" value="GntR"/>
    <property type="match status" value="1"/>
</dbReference>
<reference evidence="5" key="1">
    <citation type="journal article" date="2014" name="Int. J. Syst. Evol. Microbiol.">
        <title>Complete genome sequence of Corynebacterium casei LMG S-19264T (=DSM 44701T), isolated from a smear-ripened cheese.</title>
        <authorList>
            <consortium name="US DOE Joint Genome Institute (JGI-PGF)"/>
            <person name="Walter F."/>
            <person name="Albersmeier A."/>
            <person name="Kalinowski J."/>
            <person name="Ruckert C."/>
        </authorList>
    </citation>
    <scope>NUCLEOTIDE SEQUENCE</scope>
    <source>
        <strain evidence="5">VKM B-2222</strain>
    </source>
</reference>
<reference evidence="5" key="2">
    <citation type="submission" date="2023-01" db="EMBL/GenBank/DDBJ databases">
        <authorList>
            <person name="Sun Q."/>
            <person name="Evtushenko L."/>
        </authorList>
    </citation>
    <scope>NUCLEOTIDE SEQUENCE</scope>
    <source>
        <strain evidence="5">VKM B-2222</strain>
    </source>
</reference>
<evidence type="ECO:0000313" key="6">
    <source>
        <dbReference type="Proteomes" id="UP001143349"/>
    </source>
</evidence>
<dbReference type="InterPro" id="IPR031475">
    <property type="entry name" value="NBD_C"/>
</dbReference>
<evidence type="ECO:0000256" key="3">
    <source>
        <dbReference type="ARBA" id="ARBA00023163"/>
    </source>
</evidence>
<dbReference type="CDD" id="cd07377">
    <property type="entry name" value="WHTH_GntR"/>
    <property type="match status" value="1"/>
</dbReference>
<keyword evidence="6" id="KW-1185">Reference proteome</keyword>
<dbReference type="Gene3D" id="1.20.120.530">
    <property type="entry name" value="GntR ligand-binding domain-like"/>
    <property type="match status" value="1"/>
</dbReference>
<dbReference type="SMART" id="SM00345">
    <property type="entry name" value="HTH_GNTR"/>
    <property type="match status" value="1"/>
</dbReference>
<dbReference type="SMART" id="SM00895">
    <property type="entry name" value="FCD"/>
    <property type="match status" value="1"/>
</dbReference>
<dbReference type="Gene3D" id="1.10.10.10">
    <property type="entry name" value="Winged helix-like DNA-binding domain superfamily/Winged helix DNA-binding domain"/>
    <property type="match status" value="1"/>
</dbReference>
<dbReference type="InterPro" id="IPR036390">
    <property type="entry name" value="WH_DNA-bd_sf"/>
</dbReference>
<dbReference type="GO" id="GO:0003677">
    <property type="term" value="F:DNA binding"/>
    <property type="evidence" value="ECO:0007669"/>
    <property type="project" value="UniProtKB-KW"/>
</dbReference>
<keyword evidence="2" id="KW-0238">DNA-binding</keyword>
<dbReference type="SUPFAM" id="SSF48008">
    <property type="entry name" value="GntR ligand-binding domain-like"/>
    <property type="match status" value="1"/>
</dbReference>
<comment type="caution">
    <text evidence="5">The sequence shown here is derived from an EMBL/GenBank/DDBJ whole genome shotgun (WGS) entry which is preliminary data.</text>
</comment>
<dbReference type="EMBL" id="BSFH01000030">
    <property type="protein sequence ID" value="GLK64734.1"/>
    <property type="molecule type" value="Genomic_DNA"/>
</dbReference>
<proteinExistence type="predicted"/>
<accession>A0AAD3NZH3</accession>
<dbReference type="PANTHER" id="PTHR43537:SF5">
    <property type="entry name" value="UXU OPERON TRANSCRIPTIONAL REGULATOR"/>
    <property type="match status" value="1"/>
</dbReference>
<feature type="domain" description="HTH gntR-type" evidence="4">
    <location>
        <begin position="129"/>
        <end position="197"/>
    </location>
</feature>
<keyword evidence="3" id="KW-0804">Transcription</keyword>
<name>A0AAD3NZH3_9RHOB</name>
<keyword evidence="1" id="KW-0805">Transcription regulation</keyword>
<dbReference type="PANTHER" id="PTHR43537">
    <property type="entry name" value="TRANSCRIPTIONAL REGULATOR, GNTR FAMILY"/>
    <property type="match status" value="1"/>
</dbReference>
<evidence type="ECO:0000256" key="1">
    <source>
        <dbReference type="ARBA" id="ARBA00023015"/>
    </source>
</evidence>
<dbReference type="SUPFAM" id="SSF46785">
    <property type="entry name" value="Winged helix' DNA-binding domain"/>
    <property type="match status" value="1"/>
</dbReference>
<dbReference type="InterPro" id="IPR000524">
    <property type="entry name" value="Tscrpt_reg_HTH_GntR"/>
</dbReference>
<evidence type="ECO:0000259" key="4">
    <source>
        <dbReference type="PROSITE" id="PS50949"/>
    </source>
</evidence>
<dbReference type="Pfam" id="PF17042">
    <property type="entry name" value="NBD_C"/>
    <property type="match status" value="1"/>
</dbReference>
<organism evidence="5 6">
    <name type="scientific">Paracoccus kondratievae</name>
    <dbReference type="NCBI Taxonomy" id="135740"/>
    <lineage>
        <taxon>Bacteria</taxon>
        <taxon>Pseudomonadati</taxon>
        <taxon>Pseudomonadota</taxon>
        <taxon>Alphaproteobacteria</taxon>
        <taxon>Rhodobacterales</taxon>
        <taxon>Paracoccaceae</taxon>
        <taxon>Paracoccus</taxon>
    </lineage>
</organism>
<dbReference type="Gene3D" id="3.40.980.20">
    <property type="entry name" value="Four-carbon acid sugar kinase, nucleotide binding domain"/>
    <property type="match status" value="1"/>
</dbReference>
<gene>
    <name evidence="5" type="ORF">GCM10017635_22050</name>
</gene>
<dbReference type="SUPFAM" id="SSF142764">
    <property type="entry name" value="YgbK-like"/>
    <property type="match status" value="1"/>
</dbReference>